<comment type="caution">
    <text evidence="6">The sequence shown here is derived from an EMBL/GenBank/DDBJ whole genome shotgun (WGS) entry which is preliminary data.</text>
</comment>
<keyword evidence="1 3" id="KW-0479">Metal-binding</keyword>
<protein>
    <recommendedName>
        <fullName evidence="3">Phosphodiesterase</fullName>
        <ecNumber evidence="3">3.1.4.-</ecNumber>
    </recommendedName>
</protein>
<dbReference type="SUPFAM" id="SSF109604">
    <property type="entry name" value="HD-domain/PDEase-like"/>
    <property type="match status" value="1"/>
</dbReference>
<organism evidence="6 7">
    <name type="scientific">Rhypophila decipiens</name>
    <dbReference type="NCBI Taxonomy" id="261697"/>
    <lineage>
        <taxon>Eukaryota</taxon>
        <taxon>Fungi</taxon>
        <taxon>Dikarya</taxon>
        <taxon>Ascomycota</taxon>
        <taxon>Pezizomycotina</taxon>
        <taxon>Sordariomycetes</taxon>
        <taxon>Sordariomycetidae</taxon>
        <taxon>Sordariales</taxon>
        <taxon>Naviculisporaceae</taxon>
        <taxon>Rhypophila</taxon>
    </lineage>
</organism>
<name>A0AAN6YHB3_9PEZI</name>
<dbReference type="CDD" id="cd00077">
    <property type="entry name" value="HDc"/>
    <property type="match status" value="1"/>
</dbReference>
<feature type="region of interest" description="Disordered" evidence="4">
    <location>
        <begin position="856"/>
        <end position="875"/>
    </location>
</feature>
<dbReference type="AlphaFoldDB" id="A0AAN6YHB3"/>
<dbReference type="PROSITE" id="PS51845">
    <property type="entry name" value="PDEASE_I_2"/>
    <property type="match status" value="1"/>
</dbReference>
<evidence type="ECO:0000313" key="7">
    <source>
        <dbReference type="Proteomes" id="UP001301769"/>
    </source>
</evidence>
<dbReference type="InterPro" id="IPR002073">
    <property type="entry name" value="PDEase_catalytic_dom"/>
</dbReference>
<evidence type="ECO:0000256" key="2">
    <source>
        <dbReference type="ARBA" id="ARBA00022801"/>
    </source>
</evidence>
<keyword evidence="2 3" id="KW-0378">Hydrolase</keyword>
<proteinExistence type="inferred from homology"/>
<dbReference type="Proteomes" id="UP001301769">
    <property type="component" value="Unassembled WGS sequence"/>
</dbReference>
<comment type="similarity">
    <text evidence="3">Belongs to the cyclic nucleotide phosphodiesterase family.</text>
</comment>
<dbReference type="InterPro" id="IPR036971">
    <property type="entry name" value="PDEase_catalytic_dom_sf"/>
</dbReference>
<feature type="compositionally biased region" description="Polar residues" evidence="4">
    <location>
        <begin position="811"/>
        <end position="827"/>
    </location>
</feature>
<dbReference type="InterPro" id="IPR003607">
    <property type="entry name" value="HD/PDEase_dom"/>
</dbReference>
<sequence>MEHAACNVIYVDRRVSKDRHLKYGVHDLQDFAAEWGHNHIKENLGLLLHVFSEVYLCSTGGACLGQWLEIQDVSMIDFKPTLILIDTPFQEQFVERSRSRDPSPHSLPDEDVENHEEDLYGLALLQRISSESYIRNLSRLVVCVPVIDFPPDTPGQSDSSSDNREEIANEKLPPGASKERRAANRKMLRKCLELGATDVMASPLNAKCVTNLEVHAYRAHRDAVRDQKDLLDVRRGRKRSWVGIPEAKPFAYLREAMVSSLMNGICRTEDEHEKAPLASFKVSVSADKQGEISDAISRWHFCAHNFNDDELVVAAATMFEHALSMPELEPWRIPTDQLHGYLLACRHSYNAFVPYHNFRHVVDVLQATFNFLIHIGALPACPSGDSTTPLPPPQKSPIALFIGPFEALTLLITAIGHDVGHPGVNNGFLVTLNAPLAQLYNDRSVLESFHCAAYSQILRRHWPAAFSDGKMRSLMISSILATDMGLHFDYMKKLTLLQEKLGADKNTDDWDARTVAEQRSLACALLIKCADISNVARKYDAAQLWMHNLADEFSRQASMETELSIPSALMAVPKKDALSLSKSQLSFMGFFAIPLFEAVADILPMLRYCVDELLANQALFKARVEEEEAKAAAASSSAGQNATVPPIPSGPQTETDAAPGDGLSAPSQGLGNGESGDRSTITSPQVPQITVPYQNDDGTTATFDAVADFDRSDPFNVNGFKSQGPSKQRCSETTEGSSVPYGGDWGSQATSATTGQMPLSPSTQGTSFESTESLDRPTSVPVTTITAPESSTIVPESTKGRSEFKIDNRSPDLSSVNSTSPHINGSPKSLEADLDAGDKTLKKKTSRFRINNLSNFFSRKHRSTDPSVASTDTAG</sequence>
<feature type="compositionally biased region" description="Polar residues" evidence="4">
    <location>
        <begin position="678"/>
        <end position="697"/>
    </location>
</feature>
<feature type="compositionally biased region" description="Polar residues" evidence="4">
    <location>
        <begin position="865"/>
        <end position="875"/>
    </location>
</feature>
<evidence type="ECO:0000256" key="3">
    <source>
        <dbReference type="RuleBase" id="RU363067"/>
    </source>
</evidence>
<evidence type="ECO:0000256" key="1">
    <source>
        <dbReference type="ARBA" id="ARBA00022723"/>
    </source>
</evidence>
<dbReference type="SMART" id="SM00471">
    <property type="entry name" value="HDc"/>
    <property type="match status" value="1"/>
</dbReference>
<evidence type="ECO:0000259" key="5">
    <source>
        <dbReference type="PROSITE" id="PS51845"/>
    </source>
</evidence>
<dbReference type="PANTHER" id="PTHR11347">
    <property type="entry name" value="CYCLIC NUCLEOTIDE PHOSPHODIESTERASE"/>
    <property type="match status" value="1"/>
</dbReference>
<dbReference type="EC" id="3.1.4.-" evidence="3"/>
<dbReference type="GO" id="GO:0007165">
    <property type="term" value="P:signal transduction"/>
    <property type="evidence" value="ECO:0007669"/>
    <property type="project" value="InterPro"/>
</dbReference>
<evidence type="ECO:0000256" key="4">
    <source>
        <dbReference type="SAM" id="MobiDB-lite"/>
    </source>
</evidence>
<feature type="compositionally biased region" description="Polar residues" evidence="4">
    <location>
        <begin position="780"/>
        <end position="795"/>
    </location>
</feature>
<feature type="compositionally biased region" description="Basic and acidic residues" evidence="4">
    <location>
        <begin position="798"/>
        <end position="810"/>
    </location>
</feature>
<dbReference type="GO" id="GO:0004114">
    <property type="term" value="F:3',5'-cyclic-nucleotide phosphodiesterase activity"/>
    <property type="evidence" value="ECO:0007669"/>
    <property type="project" value="InterPro"/>
</dbReference>
<dbReference type="InterPro" id="IPR023174">
    <property type="entry name" value="PDEase_CS"/>
</dbReference>
<keyword evidence="7" id="KW-1185">Reference proteome</keyword>
<dbReference type="EMBL" id="MU858055">
    <property type="protein sequence ID" value="KAK4218086.1"/>
    <property type="molecule type" value="Genomic_DNA"/>
</dbReference>
<feature type="region of interest" description="Disordered" evidence="4">
    <location>
        <begin position="716"/>
        <end position="841"/>
    </location>
</feature>
<reference evidence="6" key="1">
    <citation type="journal article" date="2023" name="Mol. Phylogenet. Evol.">
        <title>Genome-scale phylogeny and comparative genomics of the fungal order Sordariales.</title>
        <authorList>
            <person name="Hensen N."/>
            <person name="Bonometti L."/>
            <person name="Westerberg I."/>
            <person name="Brannstrom I.O."/>
            <person name="Guillou S."/>
            <person name="Cros-Aarteil S."/>
            <person name="Calhoun S."/>
            <person name="Haridas S."/>
            <person name="Kuo A."/>
            <person name="Mondo S."/>
            <person name="Pangilinan J."/>
            <person name="Riley R."/>
            <person name="LaButti K."/>
            <person name="Andreopoulos B."/>
            <person name="Lipzen A."/>
            <person name="Chen C."/>
            <person name="Yan M."/>
            <person name="Daum C."/>
            <person name="Ng V."/>
            <person name="Clum A."/>
            <person name="Steindorff A."/>
            <person name="Ohm R.A."/>
            <person name="Martin F."/>
            <person name="Silar P."/>
            <person name="Natvig D.O."/>
            <person name="Lalanne C."/>
            <person name="Gautier V."/>
            <person name="Ament-Velasquez S.L."/>
            <person name="Kruys A."/>
            <person name="Hutchinson M.I."/>
            <person name="Powell A.J."/>
            <person name="Barry K."/>
            <person name="Miller A.N."/>
            <person name="Grigoriev I.V."/>
            <person name="Debuchy R."/>
            <person name="Gladieux P."/>
            <person name="Hiltunen Thoren M."/>
            <person name="Johannesson H."/>
        </authorList>
    </citation>
    <scope>NUCLEOTIDE SEQUENCE</scope>
    <source>
        <strain evidence="6">PSN293</strain>
    </source>
</reference>
<feature type="compositionally biased region" description="Polar residues" evidence="4">
    <location>
        <begin position="719"/>
        <end position="737"/>
    </location>
</feature>
<dbReference type="GO" id="GO:0046872">
    <property type="term" value="F:metal ion binding"/>
    <property type="evidence" value="ECO:0007669"/>
    <property type="project" value="UniProtKB-KW"/>
</dbReference>
<gene>
    <name evidence="6" type="ORF">QBC37DRAFT_17369</name>
</gene>
<feature type="region of interest" description="Disordered" evidence="4">
    <location>
        <begin position="152"/>
        <end position="182"/>
    </location>
</feature>
<feature type="region of interest" description="Disordered" evidence="4">
    <location>
        <begin position="631"/>
        <end position="697"/>
    </location>
</feature>
<dbReference type="Gene3D" id="1.10.1300.10">
    <property type="entry name" value="3'5'-cyclic nucleotide phosphodiesterase, catalytic domain"/>
    <property type="match status" value="1"/>
</dbReference>
<comment type="cofactor">
    <cofactor evidence="3">
        <name>a divalent metal cation</name>
        <dbReference type="ChEBI" id="CHEBI:60240"/>
    </cofactor>
    <text evidence="3">Binds 2 divalent metal cations per subunit. Site 1 may preferentially bind zinc ions, while site 2 has a preference for magnesium and/or manganese ions.</text>
</comment>
<dbReference type="PROSITE" id="PS00126">
    <property type="entry name" value="PDEASE_I_1"/>
    <property type="match status" value="1"/>
</dbReference>
<accession>A0AAN6YHB3</accession>
<feature type="domain" description="PDEase" evidence="5">
    <location>
        <begin position="280"/>
        <end position="627"/>
    </location>
</feature>
<dbReference type="Pfam" id="PF00233">
    <property type="entry name" value="PDEase_I"/>
    <property type="match status" value="1"/>
</dbReference>
<reference evidence="6" key="2">
    <citation type="submission" date="2023-05" db="EMBL/GenBank/DDBJ databases">
        <authorList>
            <consortium name="Lawrence Berkeley National Laboratory"/>
            <person name="Steindorff A."/>
            <person name="Hensen N."/>
            <person name="Bonometti L."/>
            <person name="Westerberg I."/>
            <person name="Brannstrom I.O."/>
            <person name="Guillou S."/>
            <person name="Cros-Aarteil S."/>
            <person name="Calhoun S."/>
            <person name="Haridas S."/>
            <person name="Kuo A."/>
            <person name="Mondo S."/>
            <person name="Pangilinan J."/>
            <person name="Riley R."/>
            <person name="Labutti K."/>
            <person name="Andreopoulos B."/>
            <person name="Lipzen A."/>
            <person name="Chen C."/>
            <person name="Yanf M."/>
            <person name="Daum C."/>
            <person name="Ng V."/>
            <person name="Clum A."/>
            <person name="Ohm R."/>
            <person name="Martin F."/>
            <person name="Silar P."/>
            <person name="Natvig D."/>
            <person name="Lalanne C."/>
            <person name="Gautier V."/>
            <person name="Ament-Velasquez S.L."/>
            <person name="Kruys A."/>
            <person name="Hutchinson M.I."/>
            <person name="Powell A.J."/>
            <person name="Barry K."/>
            <person name="Miller A.N."/>
            <person name="Grigoriev I.V."/>
            <person name="Debuchy R."/>
            <person name="Gladieux P."/>
            <person name="Thoren M.H."/>
            <person name="Johannesson H."/>
        </authorList>
    </citation>
    <scope>NUCLEOTIDE SEQUENCE</scope>
    <source>
        <strain evidence="6">PSN293</strain>
    </source>
</reference>
<evidence type="ECO:0000313" key="6">
    <source>
        <dbReference type="EMBL" id="KAK4218086.1"/>
    </source>
</evidence>
<feature type="compositionally biased region" description="Polar residues" evidence="4">
    <location>
        <begin position="747"/>
        <end position="771"/>
    </location>
</feature>